<protein>
    <submittedName>
        <fullName evidence="1">Uncharacterized protein</fullName>
    </submittedName>
</protein>
<name>A0AAV7FKZ1_DENCH</name>
<dbReference type="EMBL" id="JAGFBR010000778">
    <property type="protein sequence ID" value="KAH0434976.1"/>
    <property type="molecule type" value="Genomic_DNA"/>
</dbReference>
<gene>
    <name evidence="1" type="ORF">IEQ34_026711</name>
</gene>
<proteinExistence type="predicted"/>
<dbReference type="AlphaFoldDB" id="A0AAV7FKZ1"/>
<organism evidence="1 2">
    <name type="scientific">Dendrobium chrysotoxum</name>
    <name type="common">Orchid</name>
    <dbReference type="NCBI Taxonomy" id="161865"/>
    <lineage>
        <taxon>Eukaryota</taxon>
        <taxon>Viridiplantae</taxon>
        <taxon>Streptophyta</taxon>
        <taxon>Embryophyta</taxon>
        <taxon>Tracheophyta</taxon>
        <taxon>Spermatophyta</taxon>
        <taxon>Magnoliopsida</taxon>
        <taxon>Liliopsida</taxon>
        <taxon>Asparagales</taxon>
        <taxon>Orchidaceae</taxon>
        <taxon>Epidendroideae</taxon>
        <taxon>Malaxideae</taxon>
        <taxon>Dendrobiinae</taxon>
        <taxon>Dendrobium</taxon>
    </lineage>
</organism>
<evidence type="ECO:0000313" key="1">
    <source>
        <dbReference type="EMBL" id="KAH0434976.1"/>
    </source>
</evidence>
<reference evidence="1 2" key="1">
    <citation type="journal article" date="2021" name="Hortic Res">
        <title>Chromosome-scale assembly of the Dendrobium chrysotoxum genome enhances the understanding of orchid evolution.</title>
        <authorList>
            <person name="Zhang Y."/>
            <person name="Zhang G.Q."/>
            <person name="Zhang D."/>
            <person name="Liu X.D."/>
            <person name="Xu X.Y."/>
            <person name="Sun W.H."/>
            <person name="Yu X."/>
            <person name="Zhu X."/>
            <person name="Wang Z.W."/>
            <person name="Zhao X."/>
            <person name="Zhong W.Y."/>
            <person name="Chen H."/>
            <person name="Yin W.L."/>
            <person name="Huang T."/>
            <person name="Niu S.C."/>
            <person name="Liu Z.J."/>
        </authorList>
    </citation>
    <scope>NUCLEOTIDE SEQUENCE [LARGE SCALE GENOMIC DNA]</scope>
    <source>
        <strain evidence="1">Lindl</strain>
    </source>
</reference>
<evidence type="ECO:0000313" key="2">
    <source>
        <dbReference type="Proteomes" id="UP000775213"/>
    </source>
</evidence>
<keyword evidence="2" id="KW-1185">Reference proteome</keyword>
<dbReference type="Proteomes" id="UP000775213">
    <property type="component" value="Unassembled WGS sequence"/>
</dbReference>
<sequence length="121" mass="13357">MTIAAGTRTGLNRKKSGVVTASPTTVVTRVRADIARRKPPTGKSITAATALEAGGLLSLLWLKYWQAESIRSCNDYSKRLPSISHCLPGKMEQFGDVFCCFELILIRDCFQNLCCSQLRVF</sequence>
<accession>A0AAV7FKZ1</accession>
<comment type="caution">
    <text evidence="1">The sequence shown here is derived from an EMBL/GenBank/DDBJ whole genome shotgun (WGS) entry which is preliminary data.</text>
</comment>